<accession>A0A1K1QPC8</accession>
<evidence type="ECO:0000313" key="6">
    <source>
        <dbReference type="Proteomes" id="UP000183257"/>
    </source>
</evidence>
<dbReference type="GO" id="GO:0006298">
    <property type="term" value="P:mismatch repair"/>
    <property type="evidence" value="ECO:0007669"/>
    <property type="project" value="InterPro"/>
</dbReference>
<keyword evidence="3" id="KW-0238">DNA-binding</keyword>
<dbReference type="GO" id="GO:0030983">
    <property type="term" value="F:mismatched DNA binding"/>
    <property type="evidence" value="ECO:0007669"/>
    <property type="project" value="InterPro"/>
</dbReference>
<dbReference type="Proteomes" id="UP000183257">
    <property type="component" value="Unassembled WGS sequence"/>
</dbReference>
<organism evidence="5 6">
    <name type="scientific">Cellulophaga fucicola</name>
    <dbReference type="NCBI Taxonomy" id="76595"/>
    <lineage>
        <taxon>Bacteria</taxon>
        <taxon>Pseudomonadati</taxon>
        <taxon>Bacteroidota</taxon>
        <taxon>Flavobacteriia</taxon>
        <taxon>Flavobacteriales</taxon>
        <taxon>Flavobacteriaceae</taxon>
        <taxon>Cellulophaga</taxon>
    </lineage>
</organism>
<dbReference type="Gene3D" id="3.40.50.300">
    <property type="entry name" value="P-loop containing nucleotide triphosphate hydrolases"/>
    <property type="match status" value="1"/>
</dbReference>
<protein>
    <submittedName>
        <fullName evidence="5">DNA mismatch repair protein MutS</fullName>
    </submittedName>
</protein>
<dbReference type="STRING" id="76595.SAMN05660313_02836"/>
<keyword evidence="1" id="KW-0547">Nucleotide-binding</keyword>
<dbReference type="Pfam" id="PF00488">
    <property type="entry name" value="MutS_V"/>
    <property type="match status" value="1"/>
</dbReference>
<dbReference type="OrthoDB" id="9802448at2"/>
<evidence type="ECO:0000256" key="1">
    <source>
        <dbReference type="ARBA" id="ARBA00022741"/>
    </source>
</evidence>
<proteinExistence type="predicted"/>
<dbReference type="PANTHER" id="PTHR11361:SF34">
    <property type="entry name" value="DNA MISMATCH REPAIR PROTEIN MSH1, MITOCHONDRIAL"/>
    <property type="match status" value="1"/>
</dbReference>
<dbReference type="InterPro" id="IPR045076">
    <property type="entry name" value="MutS"/>
</dbReference>
<evidence type="ECO:0000259" key="4">
    <source>
        <dbReference type="SMART" id="SM00534"/>
    </source>
</evidence>
<evidence type="ECO:0000256" key="3">
    <source>
        <dbReference type="ARBA" id="ARBA00023125"/>
    </source>
</evidence>
<reference evidence="6" key="1">
    <citation type="submission" date="2016-11" db="EMBL/GenBank/DDBJ databases">
        <authorList>
            <person name="Varghese N."/>
            <person name="Submissions S."/>
        </authorList>
    </citation>
    <scope>NUCLEOTIDE SEQUENCE [LARGE SCALE GENOMIC DNA]</scope>
    <source>
        <strain evidence="6">DSM 24786</strain>
    </source>
</reference>
<feature type="domain" description="DNA mismatch repair proteins mutS family" evidence="4">
    <location>
        <begin position="241"/>
        <end position="420"/>
    </location>
</feature>
<dbReference type="SUPFAM" id="SSF52540">
    <property type="entry name" value="P-loop containing nucleoside triphosphate hydrolases"/>
    <property type="match status" value="1"/>
</dbReference>
<dbReference type="GO" id="GO:0005524">
    <property type="term" value="F:ATP binding"/>
    <property type="evidence" value="ECO:0007669"/>
    <property type="project" value="UniProtKB-KW"/>
</dbReference>
<gene>
    <name evidence="5" type="ORF">SAMN05660313_02836</name>
</gene>
<evidence type="ECO:0000313" key="5">
    <source>
        <dbReference type="EMBL" id="SFW61491.1"/>
    </source>
</evidence>
<dbReference type="InterPro" id="IPR000432">
    <property type="entry name" value="DNA_mismatch_repair_MutS_C"/>
</dbReference>
<dbReference type="AlphaFoldDB" id="A0A1K1QPC8"/>
<evidence type="ECO:0000256" key="2">
    <source>
        <dbReference type="ARBA" id="ARBA00022840"/>
    </source>
</evidence>
<dbReference type="GO" id="GO:0140664">
    <property type="term" value="F:ATP-dependent DNA damage sensor activity"/>
    <property type="evidence" value="ECO:0007669"/>
    <property type="project" value="InterPro"/>
</dbReference>
<dbReference type="RefSeq" id="WP_072304459.1">
    <property type="nucleotide sequence ID" value="NZ_FPIY01000004.1"/>
</dbReference>
<dbReference type="InterPro" id="IPR027417">
    <property type="entry name" value="P-loop_NTPase"/>
</dbReference>
<keyword evidence="2" id="KW-0067">ATP-binding</keyword>
<dbReference type="EMBL" id="FPIY01000004">
    <property type="protein sequence ID" value="SFW61491.1"/>
    <property type="molecule type" value="Genomic_DNA"/>
</dbReference>
<sequence>MNNLKDLKIEKELLPIFNYSLNRYAKEKIIDILKTPLDSITEIVARQNILKGFIANNQILKDYSYTVLYLNEVHYFLKDEKIEDLSQKKLKYKLFASKQEKNRYISKFNQLVLFFYRLESRYFTRIKLNQFPEEYASKIRAILKFLSDFELSKYEYIIREKRLKDNDVIELTEKINTLKDTGKIIPFWENLFLFEAYLSINLGIQKNNFTFPNFDKKHIKLKNFYHPLINKPVKNDFETQSNVILLNGPNMSGKSTFLKAIGLCIYFGHLGIGIPASFGEIPFCNNFSIEINRRDDILNGYSHFMTEVMNLKSVVQKASNGKQCFAIFDELFSGTNVEDAFEICKTTINGLSKFKSSFFFISTHIQELKNVSNDQISNYYIDCELIKDKPTFTYKLKKGWSDIKVGRILFDKEGLNELLN</sequence>
<dbReference type="PANTHER" id="PTHR11361">
    <property type="entry name" value="DNA MISMATCH REPAIR PROTEIN MUTS FAMILY MEMBER"/>
    <property type="match status" value="1"/>
</dbReference>
<keyword evidence="6" id="KW-1185">Reference proteome</keyword>
<dbReference type="SMART" id="SM00534">
    <property type="entry name" value="MUTSac"/>
    <property type="match status" value="1"/>
</dbReference>
<name>A0A1K1QPC8_9FLAO</name>